<sequence length="1284" mass="140127">MSIALVAPKKFTFQDLVCVELGLRCKDAALLAEPTGGEDAQLDWNGAGLCEVQVKGAAGDVSAATLAEHLLHFPPHAAVNPLFDRLRDDPTRSALFVFSGRCDDELKPLLAPMDWQGGARGQAVDEKIGASLCAAFKALATKRKAGTTPSKLAQKRSKRVAELAALTAADCTGVLQRVFLHELQSSETIDVIVQKRLLAQGVPTDRLADGVSRLAKIVADGKGLDIDLNPTLHDLLATFGPELVAKSGYLPRGEDASMLEELSRLGAILLSGPPRVGKSWTAFQLAGELQKLGFEVQRSSHIDQADRFLNEPVRRQRAYVLEDPLGPRQAVADSSVRLVALQKLLDGLGDDRRLIVAQSQEPLLETRRAGALAQCAVGAWQWRALGALPLEDAQALWRRDAAEAQVEPVLIERISKLIAETEALRDAGAIAYLAATIDRIEGVPTDAELLAASRADAVDFAHALAQADAPTGDVLKACAIATEPGRDAQLREVAFILGGAKERPSLRSDCGIDVMKPAPIVAPVYEKDPLAQGGLDSPILSLRRRRVLERHGDQLNFVHPYVRAGAQALLRPEFDDELELAAGQVERALAAVDRDASLSAARNLDWILGAFKGAAGGYDRTLDLAETGLRSLYPATRDACFDFLSRSVLSAASEKKTSISHWVSSVDLDFEQLVAVDGQLIVCQGLEAFFHSSDPPKVADVAPYVDAIRTGEVIDLDAETSKLILDAYRSSTEDLPAEIVARLLAANEAAIRAETVRLALTSSEANGALLLSKIADDFAPAITKTIFLHVCREWDSLEKGDRESFLEVLDRHAHAMGGATILLSLLSQFRADDHFDELDDWASSPRWEVLSRLAPVAIRNAPNVIFRDGRLVGAIEEAAAAGEGLRLKPLLDSWVEKLQARLADRIPDENELSVIDLLVRSDDKAWRWPHVASLLQAQNTAARIYFTARLASAWSKLTPDEQQRFLDVVGASVGDERWLVAACLTRRDVASDLVERLTGDRDLLSRSPEELLAHLGAPVFQACIHLMVGAPQPLWWIGQHHQGGRAWAQAVEWVAGDLRRPGFAVALDDLANEERSSELLKVVESVDRETLVAISRVLLSRRLGEVGNWQAEAWARLLERAEAFGDLETVIEAIVEVAPNALEDLREIREWFGTTTYADRVLGSFVEDLKALQFMWGLIKARKMLAPPTVGFGSLGYDDDLETETSVALNAIRRVADAFRDTSEKPKLFGTWQRLGEGFRTIGASVETLKWIEDERRKAIDRRFASRSPEGEDASVFADWKGPL</sequence>
<dbReference type="RefSeq" id="WP_198577289.1">
    <property type="nucleotide sequence ID" value="NZ_JADWOX010000012.1"/>
</dbReference>
<dbReference type="InterPro" id="IPR027417">
    <property type="entry name" value="P-loop_NTPase"/>
</dbReference>
<accession>A0ABS0T0Q6</accession>
<reference evidence="2 3" key="1">
    <citation type="submission" date="2020-11" db="EMBL/GenBank/DDBJ databases">
        <title>genome sequence of strain KACC 18849.</title>
        <authorList>
            <person name="Gao J."/>
            <person name="Zhang X."/>
        </authorList>
    </citation>
    <scope>NUCLEOTIDE SEQUENCE [LARGE SCALE GENOMIC DNA]</scope>
    <source>
        <strain evidence="2 3">KACC 18849</strain>
    </source>
</reference>
<dbReference type="InterPro" id="IPR049050">
    <property type="entry name" value="nSTAND3"/>
</dbReference>
<evidence type="ECO:0000259" key="1">
    <source>
        <dbReference type="Pfam" id="PF20720"/>
    </source>
</evidence>
<name>A0ABS0T0Q6_9CAUL</name>
<organism evidence="2 3">
    <name type="scientific">Caulobacter hibisci</name>
    <dbReference type="NCBI Taxonomy" id="2035993"/>
    <lineage>
        <taxon>Bacteria</taxon>
        <taxon>Pseudomonadati</taxon>
        <taxon>Pseudomonadota</taxon>
        <taxon>Alphaproteobacteria</taxon>
        <taxon>Caulobacterales</taxon>
        <taxon>Caulobacteraceae</taxon>
        <taxon>Caulobacter</taxon>
    </lineage>
</organism>
<dbReference type="Pfam" id="PF20720">
    <property type="entry name" value="nSTAND3"/>
    <property type="match status" value="1"/>
</dbReference>
<dbReference type="Proteomes" id="UP000639859">
    <property type="component" value="Unassembled WGS sequence"/>
</dbReference>
<comment type="caution">
    <text evidence="2">The sequence shown here is derived from an EMBL/GenBank/DDBJ whole genome shotgun (WGS) entry which is preliminary data.</text>
</comment>
<gene>
    <name evidence="2" type="ORF">I4Q42_17095</name>
</gene>
<evidence type="ECO:0000313" key="3">
    <source>
        <dbReference type="Proteomes" id="UP000639859"/>
    </source>
</evidence>
<dbReference type="EMBL" id="JADWOX010000012">
    <property type="protein sequence ID" value="MBI1685389.1"/>
    <property type="molecule type" value="Genomic_DNA"/>
</dbReference>
<protein>
    <recommendedName>
        <fullName evidence="1">Novel STAND NTPase 3 domain-containing protein</fullName>
    </recommendedName>
</protein>
<keyword evidence="3" id="KW-1185">Reference proteome</keyword>
<proteinExistence type="predicted"/>
<evidence type="ECO:0000313" key="2">
    <source>
        <dbReference type="EMBL" id="MBI1685389.1"/>
    </source>
</evidence>
<dbReference type="SUPFAM" id="SSF52540">
    <property type="entry name" value="P-loop containing nucleoside triphosphate hydrolases"/>
    <property type="match status" value="1"/>
</dbReference>
<feature type="domain" description="Novel STAND NTPase 3" evidence="1">
    <location>
        <begin position="258"/>
        <end position="337"/>
    </location>
</feature>